<dbReference type="RefSeq" id="WP_174881876.1">
    <property type="nucleotide sequence ID" value="NZ_CADEPK010000451.1"/>
</dbReference>
<gene>
    <name evidence="2" type="ORF">J2S02_003197</name>
</gene>
<accession>A0ABT9Z4V8</accession>
<name>A0ABT9Z4V8_9BACI</name>
<evidence type="ECO:0000259" key="1">
    <source>
        <dbReference type="Pfam" id="PF16111"/>
    </source>
</evidence>
<reference evidence="2 3" key="1">
    <citation type="submission" date="2023-07" db="EMBL/GenBank/DDBJ databases">
        <title>Genomic Encyclopedia of Type Strains, Phase IV (KMG-IV): sequencing the most valuable type-strain genomes for metagenomic binning, comparative biology and taxonomic classification.</title>
        <authorList>
            <person name="Goeker M."/>
        </authorList>
    </citation>
    <scope>NUCLEOTIDE SEQUENCE [LARGE SCALE GENOMIC DNA]</scope>
    <source>
        <strain evidence="2 3">DSM 17723</strain>
    </source>
</reference>
<dbReference type="Proteomes" id="UP001232245">
    <property type="component" value="Unassembled WGS sequence"/>
</dbReference>
<dbReference type="EMBL" id="JAUSTZ010000006">
    <property type="protein sequence ID" value="MDQ0226852.1"/>
    <property type="molecule type" value="Genomic_DNA"/>
</dbReference>
<protein>
    <recommendedName>
        <fullName evidence="1">DUF4829 domain-containing protein</fullName>
    </recommendedName>
</protein>
<organism evidence="2 3">
    <name type="scientific">Metabacillus niabensis</name>
    <dbReference type="NCBI Taxonomy" id="324854"/>
    <lineage>
        <taxon>Bacteria</taxon>
        <taxon>Bacillati</taxon>
        <taxon>Bacillota</taxon>
        <taxon>Bacilli</taxon>
        <taxon>Bacillales</taxon>
        <taxon>Bacillaceae</taxon>
        <taxon>Metabacillus</taxon>
    </lineage>
</organism>
<evidence type="ECO:0000313" key="3">
    <source>
        <dbReference type="Proteomes" id="UP001232245"/>
    </source>
</evidence>
<comment type="caution">
    <text evidence="2">The sequence shown here is derived from an EMBL/GenBank/DDBJ whole genome shotgun (WGS) entry which is preliminary data.</text>
</comment>
<keyword evidence="3" id="KW-1185">Reference proteome</keyword>
<dbReference type="Pfam" id="PF16111">
    <property type="entry name" value="DUF4829"/>
    <property type="match status" value="1"/>
</dbReference>
<evidence type="ECO:0000313" key="2">
    <source>
        <dbReference type="EMBL" id="MDQ0226852.1"/>
    </source>
</evidence>
<proteinExistence type="predicted"/>
<dbReference type="InterPro" id="IPR032256">
    <property type="entry name" value="DUF4829"/>
</dbReference>
<feature type="domain" description="DUF4829" evidence="1">
    <location>
        <begin position="56"/>
        <end position="142"/>
    </location>
</feature>
<sequence>MKKTIFSFSIIVVLLSILIYSQIGKTNNAQVSIGESTKFTEKEINEAIGSVKKKFMSFQGCKLTELWYSESKSDRLIKDYLQYGKGSSNGIKEENVMVLLSNFEVNSSGGDGSFEPDSTQSDWQWILIRDSKSDHWRVDDWGY</sequence>